<dbReference type="Gene3D" id="2.20.230.10">
    <property type="entry name" value="Resuscitation-promoting factor rpfb"/>
    <property type="match status" value="1"/>
</dbReference>
<feature type="region of interest" description="Disordered" evidence="2">
    <location>
        <begin position="406"/>
        <end position="446"/>
    </location>
</feature>
<feature type="compositionally biased region" description="Basic and acidic residues" evidence="2">
    <location>
        <begin position="436"/>
        <end position="446"/>
    </location>
</feature>
<evidence type="ECO:0000313" key="4">
    <source>
        <dbReference type="EMBL" id="RWR11850.1"/>
    </source>
</evidence>
<organism evidence="4 5">
    <name type="scientific">Siminovitchia fortis</name>
    <dbReference type="NCBI Taxonomy" id="254758"/>
    <lineage>
        <taxon>Bacteria</taxon>
        <taxon>Bacillati</taxon>
        <taxon>Bacillota</taxon>
        <taxon>Bacilli</taxon>
        <taxon>Bacillales</taxon>
        <taxon>Bacillaceae</taxon>
        <taxon>Siminovitchia</taxon>
    </lineage>
</organism>
<feature type="domain" description="G5" evidence="3">
    <location>
        <begin position="326"/>
        <end position="407"/>
    </location>
</feature>
<dbReference type="InterPro" id="IPR011098">
    <property type="entry name" value="G5_dom"/>
</dbReference>
<dbReference type="PANTHER" id="PTHR35788">
    <property type="entry name" value="EXPORTED PROTEIN-RELATED"/>
    <property type="match status" value="1"/>
</dbReference>
<dbReference type="EMBL" id="QYTU02000014">
    <property type="protein sequence ID" value="RWR11850.1"/>
    <property type="molecule type" value="Genomic_DNA"/>
</dbReference>
<keyword evidence="5" id="KW-1185">Reference proteome</keyword>
<comment type="caution">
    <text evidence="4">The sequence shown here is derived from an EMBL/GenBank/DDBJ whole genome shotgun (WGS) entry which is preliminary data.</text>
</comment>
<keyword evidence="1" id="KW-0732">Signal</keyword>
<evidence type="ECO:0000313" key="5">
    <source>
        <dbReference type="Proteomes" id="UP000273811"/>
    </source>
</evidence>
<reference evidence="4" key="1">
    <citation type="submission" date="2018-12" db="EMBL/GenBank/DDBJ databases">
        <authorList>
            <person name="Sun L."/>
            <person name="Chen Z."/>
        </authorList>
    </citation>
    <scope>NUCLEOTIDE SEQUENCE [LARGE SCALE GENOMIC DNA]</scope>
    <source>
        <strain evidence="4">DSM 16012</strain>
    </source>
</reference>
<dbReference type="AlphaFoldDB" id="A0A443IUU7"/>
<dbReference type="PROSITE" id="PS51109">
    <property type="entry name" value="G5"/>
    <property type="match status" value="1"/>
</dbReference>
<dbReference type="Pfam" id="PF07501">
    <property type="entry name" value="G5"/>
    <property type="match status" value="1"/>
</dbReference>
<gene>
    <name evidence="4" type="ORF">D4N35_007890</name>
</gene>
<dbReference type="OrthoDB" id="2691125at2"/>
<feature type="compositionally biased region" description="Acidic residues" evidence="2">
    <location>
        <begin position="410"/>
        <end position="428"/>
    </location>
</feature>
<dbReference type="Pfam" id="PF04294">
    <property type="entry name" value="VanW"/>
    <property type="match status" value="1"/>
</dbReference>
<evidence type="ECO:0000256" key="2">
    <source>
        <dbReference type="SAM" id="MobiDB-lite"/>
    </source>
</evidence>
<dbReference type="InterPro" id="IPR007391">
    <property type="entry name" value="Vancomycin_resist_VanW"/>
</dbReference>
<name>A0A443IUU7_9BACI</name>
<dbReference type="InterPro" id="IPR052913">
    <property type="entry name" value="Glycopeptide_resist_protein"/>
</dbReference>
<sequence>MGKALALFLLQFSTNLIYNEVNNGNCRRAVRHMLKNICKYMLILSLLAWLLPPEMAKAAGTLPKGGTIAGIAVGGLSYEKAYEKVQLEVDSWLTEAPIQAEGTDEAISIPRDTFLFDIDRTFDELEQQTKRPWYLFFLKSKPVQIPLHVQISENHQIEWLDYADADATLQKAKEAAATLGDQPVTIIYKEESELPKGKVAETTFQIPDISHVEIEQMADKIDGQTVEPDSQFSFISSVLEEVRPTVSQEGASFFATALYAAILKTNMDIIERHSQRSIPSYSEAGIEAAADLTAKKDFIIYNPNFHSYTFSAEVKENKLHISVSSVMKDTSYGYQVENKSEVKPRTLYRFSYKLAPGQRVPMESGQKGMQVEVYRISSVNGTVQEKTLISRDFYPPTPTIFLVSSQEPPEVMEEVNGENDASLEDTENPDGSPSKGTEDFGKADEKKEMLKIINQAACRQFEDQTKRKSCEQILKDNGLTEDVQSETETTD</sequence>
<feature type="region of interest" description="Disordered" evidence="2">
    <location>
        <begin position="472"/>
        <end position="491"/>
    </location>
</feature>
<evidence type="ECO:0000256" key="1">
    <source>
        <dbReference type="ARBA" id="ARBA00022729"/>
    </source>
</evidence>
<dbReference type="Proteomes" id="UP000273811">
    <property type="component" value="Unassembled WGS sequence"/>
</dbReference>
<protein>
    <recommendedName>
        <fullName evidence="3">G5 domain-containing protein</fullName>
    </recommendedName>
</protein>
<dbReference type="SMART" id="SM01208">
    <property type="entry name" value="G5"/>
    <property type="match status" value="1"/>
</dbReference>
<evidence type="ECO:0000259" key="3">
    <source>
        <dbReference type="PROSITE" id="PS51109"/>
    </source>
</evidence>
<dbReference type="PANTHER" id="PTHR35788:SF1">
    <property type="entry name" value="EXPORTED PROTEIN"/>
    <property type="match status" value="1"/>
</dbReference>
<proteinExistence type="predicted"/>
<accession>A0A443IUU7</accession>